<accession>A0A0M9VLD4</accession>
<protein>
    <submittedName>
        <fullName evidence="10">Uncharacterized protein</fullName>
    </submittedName>
</protein>
<evidence type="ECO:0000256" key="2">
    <source>
        <dbReference type="ARBA" id="ARBA00022741"/>
    </source>
</evidence>
<feature type="domain" description="Restriction endonuclease type II-like" evidence="9">
    <location>
        <begin position="1728"/>
        <end position="1824"/>
    </location>
</feature>
<dbReference type="InterPro" id="IPR049468">
    <property type="entry name" value="Restrct_endonuc-II-like_dom"/>
</dbReference>
<feature type="compositionally biased region" description="Polar residues" evidence="6">
    <location>
        <begin position="1"/>
        <end position="14"/>
    </location>
</feature>
<keyword evidence="3" id="KW-0378">Hydrolase</keyword>
<sequence length="2114" mass="227915">MHENETTLSGSTGSPEHEVMPSAPSITVGVTAEVAEEWSWAAAHARIPQILALTLSLPEALENVRVAVTVEDGPEVFGSTVAFEGELASGVTTPRSVHLPLSARAMAGVDERRAGECVIRVEDRATGSLLGEYRQAVDILPRDLWSWSGDPRRKEQIDRLKHHYASIQQRLEEVDSGAEADELVQQRAGLERALANLLGHSRLVSRSLLASFSRPNHPDVLMLAREAAAIRGKRTGDPSFSAFQADDVAEAEREVEASVSAIYEALQARQISYSEPPPGWDYAESGQRIRDHGAVARSGLGTCMDTTVLTAAVIEHVGLLPVMVLIQGHIFIGYWRRNPEPPANGSRPEWFPATPAMNDAARIVELVEGGWLGLIETTAFTAGRRTSAADARVEARRRLESGLADGPVWIIDVAEARKAGVSPLPAVQERADGVTEVIEYRPGGARDVTEVPTPTREATGERIVDAHPPRYRTWKSSLFTLNARNALLNLGSGPSVQPLVLPPSGLGELEDRLNQDVEFELLSGYSIPEVYRAREIYNAAVLESDDVLRLLGDRRLYVQRISQARSSAGPISTTKFASEIRSMARRAKEAHDERGMNPLFLCLGALRWPLKDRSGALASAPLILVPVKIAVRRGGGFVLSLDTSAQTTPNAALIEWLRREYDLVIPSLSEPAADRAGIDVDAVLADVRNAIAARGLALDVASTASLALLDLAAFRMWQDLNIHGDAFLRHPLVDHLVHTPTEAFADAAVMASVDADTDSQLDALITPIPADATQKRAVVWAREGRSFVLQGPPGTGKSQTITNMIAECLLAGRKVLFVAEKGTALSVVQRRLDAVGLGPFTLNLHHDGSTATQVRAQLKAALTTRVAPDPAAMESAQRKLRNARYELGEFPEKLHRRNAAGLSAYSARDNLLVLGDGPAVEVPRDLIAARAELVGEVRDALTRLQPLAGAAGARVGHPWRLAGRAPEGELDVEKASSVVRTVVEAAQWAKTTTGPLRALLDGISEPAQFGRLAALSNPALPSGDVLRAVLETHWSAATSTAIAGAENAVREWLPSLRGFAPDVLEIDLQGVAEELRQAKESSIFGRSKRQEAAARRLQPYAPGAVELTPVAAEQALPSLIAAQQTGAAIFANISALPGIDVAAGWNPFRAGAFESVHAQFDALVKLTASARVTGTWDDAARAAAIAGELDGESARLVELAANWTALWTAVGATQADAAAWARGASLLEAVRSHGDTWLRHADHERLIPLQRWLALVAALQPLASAGLVSTREEILDGRIRVDELEDAFDRGVAQASLTERVVVEGLDRFDSRAHDERVRTYAVAEGDVRREWVTAGPSQLLTSRGGGGAGLKTGGLARELEKTRQRLGTRAILRRYGDAVQELTPLVLCSPASAVDLIEPGVMEFDLVIFDEASQITVPEAIGAIARARAVVVVGDSKQMPPSRRVGTQTAAEEEFDDSGDEEIVEDQESILSECELARVPTLSLSWHYRSQDEALIAFSNRAYYDGGLSSFPTPSLLSSTTGVQFVPVDGQFIRTSSRDTVDMGRGVVAGKGTNPVEARAVVDTVASLLAAENAPTIGIVTFNEQQRLLIEDLLRAYDDPNINAAMDENAMGPSDVLFIKALEQVQGDERDVVLFSVAFSKQGERIPLNFGPLSNSGGERRLNVAVTRARLKNMVFCSFDPEQLDADSASFRGVKDLKDFLRFAKASAGLDATQATDRTPIRDRHRDEVAAALRDAGLHVRVDVGMSDFRLDLVLSREDQPDRPVLPVLLDGESWRSRHTVADRDVLPVEVLTGLMGWPSVARVWWPMWLQNRDEVIARLLEEFDAADAALVERPEESIIAADSPVGALGASAPAGAPTEMELSPLRSESPIAAVPPAVADDAPVYGWAPAAPATAAEPVEAAVTDELSAPVVPVTPINPVVADHTDPMRSDDVPGARDGVRVFVPAPSVSAGSRETLDHLSERRPAAAVREQLLDIIEAEGPIEVGRLIRLTARRFDLLKVRAAREEEIRRLIPRGVIRKSRLGDFAWPERLDPETWQGYRLPDEPPSRGLDEVAPEELLNAMRSIVSDAPGIDDESAIRATARLFGISKLGALVRARLEAVAAKLRLESGE</sequence>
<dbReference type="InterPro" id="IPR027417">
    <property type="entry name" value="P-loop_NTPase"/>
</dbReference>
<dbReference type="GO" id="GO:0005524">
    <property type="term" value="F:ATP binding"/>
    <property type="evidence" value="ECO:0007669"/>
    <property type="project" value="UniProtKB-KW"/>
</dbReference>
<name>A0A0M9VLD4_9MICO</name>
<dbReference type="InterPro" id="IPR041677">
    <property type="entry name" value="DNA2/NAM7_AAA_11"/>
</dbReference>
<dbReference type="InterPro" id="IPR047187">
    <property type="entry name" value="SF1_C_Upf1"/>
</dbReference>
<dbReference type="Proteomes" id="UP000037737">
    <property type="component" value="Unassembled WGS sequence"/>
</dbReference>
<evidence type="ECO:0000256" key="3">
    <source>
        <dbReference type="ARBA" id="ARBA00022801"/>
    </source>
</evidence>
<dbReference type="InterPro" id="IPR041679">
    <property type="entry name" value="DNA2/NAM7-like_C"/>
</dbReference>
<keyword evidence="2" id="KW-0547">Nucleotide-binding</keyword>
<dbReference type="Pfam" id="PF13195">
    <property type="entry name" value="DUF4011"/>
    <property type="match status" value="1"/>
</dbReference>
<evidence type="ECO:0000256" key="5">
    <source>
        <dbReference type="ARBA" id="ARBA00022840"/>
    </source>
</evidence>
<evidence type="ECO:0000313" key="10">
    <source>
        <dbReference type="EMBL" id="KOS11052.1"/>
    </source>
</evidence>
<evidence type="ECO:0000259" key="9">
    <source>
        <dbReference type="Pfam" id="PF18741"/>
    </source>
</evidence>
<evidence type="ECO:0000313" key="11">
    <source>
        <dbReference type="Proteomes" id="UP000037737"/>
    </source>
</evidence>
<organism evidence="10 11">
    <name type="scientific">Microbacterium aurantiacum</name>
    <dbReference type="NCBI Taxonomy" id="162393"/>
    <lineage>
        <taxon>Bacteria</taxon>
        <taxon>Bacillati</taxon>
        <taxon>Actinomycetota</taxon>
        <taxon>Actinomycetes</taxon>
        <taxon>Micrococcales</taxon>
        <taxon>Microbacteriaceae</taxon>
        <taxon>Microbacterium</taxon>
    </lineage>
</organism>
<dbReference type="Gene3D" id="3.40.50.300">
    <property type="entry name" value="P-loop containing nucleotide triphosphate hydrolases"/>
    <property type="match status" value="3"/>
</dbReference>
<keyword evidence="4" id="KW-0347">Helicase</keyword>
<comment type="caution">
    <text evidence="10">The sequence shown here is derived from an EMBL/GenBank/DDBJ whole genome shotgun (WGS) entry which is preliminary data.</text>
</comment>
<proteinExistence type="inferred from homology"/>
<dbReference type="PATRIC" id="fig|84292.3.peg.1470"/>
<reference evidence="10" key="1">
    <citation type="submission" date="2015-04" db="EMBL/GenBank/DDBJ databases">
        <title>Complete genome sequence of Microbacterium chocolatum SIT 101, a bacterium enantioselectively hydrolyzing mesomeric diesters.</title>
        <authorList>
            <person name="Li X."/>
            <person name="Xu Y."/>
        </authorList>
    </citation>
    <scope>NUCLEOTIDE SEQUENCE [LARGE SCALE GENOMIC DNA]</scope>
    <source>
        <strain evidence="10">SIT 101</strain>
    </source>
</reference>
<dbReference type="EMBL" id="LAVO01000006">
    <property type="protein sequence ID" value="KOS11052.1"/>
    <property type="molecule type" value="Genomic_DNA"/>
</dbReference>
<evidence type="ECO:0000256" key="4">
    <source>
        <dbReference type="ARBA" id="ARBA00022806"/>
    </source>
</evidence>
<evidence type="ECO:0000256" key="1">
    <source>
        <dbReference type="ARBA" id="ARBA00007913"/>
    </source>
</evidence>
<dbReference type="PANTHER" id="PTHR43788">
    <property type="entry name" value="DNA2/NAM7 HELICASE FAMILY MEMBER"/>
    <property type="match status" value="1"/>
</dbReference>
<dbReference type="PANTHER" id="PTHR43788:SF8">
    <property type="entry name" value="DNA-BINDING PROTEIN SMUBP-2"/>
    <property type="match status" value="1"/>
</dbReference>
<dbReference type="InterPro" id="IPR050534">
    <property type="entry name" value="Coronavir_polyprotein_1ab"/>
</dbReference>
<feature type="region of interest" description="Disordered" evidence="6">
    <location>
        <begin position="1"/>
        <end position="22"/>
    </location>
</feature>
<gene>
    <name evidence="10" type="ORF">XI38_07205</name>
</gene>
<evidence type="ECO:0000259" key="7">
    <source>
        <dbReference type="Pfam" id="PF13086"/>
    </source>
</evidence>
<feature type="domain" description="DNA2/NAM7 helicase helicase" evidence="7">
    <location>
        <begin position="1403"/>
        <end position="1442"/>
    </location>
</feature>
<dbReference type="GO" id="GO:0016787">
    <property type="term" value="F:hydrolase activity"/>
    <property type="evidence" value="ECO:0007669"/>
    <property type="project" value="UniProtKB-KW"/>
</dbReference>
<dbReference type="Pfam" id="PF13087">
    <property type="entry name" value="AAA_12"/>
    <property type="match status" value="1"/>
</dbReference>
<keyword evidence="5" id="KW-0067">ATP-binding</keyword>
<dbReference type="Pfam" id="PF13086">
    <property type="entry name" value="AAA_11"/>
    <property type="match status" value="1"/>
</dbReference>
<keyword evidence="11" id="KW-1185">Reference proteome</keyword>
<dbReference type="SUPFAM" id="SSF52540">
    <property type="entry name" value="P-loop containing nucleoside triphosphate hydrolases"/>
    <property type="match status" value="1"/>
</dbReference>
<comment type="similarity">
    <text evidence="1">Belongs to the DNA2/NAM7 helicase family.</text>
</comment>
<dbReference type="GO" id="GO:0043139">
    <property type="term" value="F:5'-3' DNA helicase activity"/>
    <property type="evidence" value="ECO:0007669"/>
    <property type="project" value="TreeGrafter"/>
</dbReference>
<dbReference type="CDD" id="cd18808">
    <property type="entry name" value="SF1_C_Upf1"/>
    <property type="match status" value="1"/>
</dbReference>
<dbReference type="Pfam" id="PF18741">
    <property type="entry name" value="MTES_1575"/>
    <property type="match status" value="1"/>
</dbReference>
<feature type="domain" description="DNA2/NAM7 helicase-like C-terminal" evidence="8">
    <location>
        <begin position="1475"/>
        <end position="1679"/>
    </location>
</feature>
<dbReference type="InterPro" id="IPR025103">
    <property type="entry name" value="DUF4011"/>
</dbReference>
<evidence type="ECO:0000259" key="8">
    <source>
        <dbReference type="Pfam" id="PF13087"/>
    </source>
</evidence>
<evidence type="ECO:0000256" key="6">
    <source>
        <dbReference type="SAM" id="MobiDB-lite"/>
    </source>
</evidence>